<name>A0ABR2R1Z7_9ROSI</name>
<dbReference type="PANTHER" id="PTHR23155:SF1052">
    <property type="entry name" value="DISEASE RESISTANCE PROTEIN RPM1"/>
    <property type="match status" value="1"/>
</dbReference>
<keyword evidence="10" id="KW-1185">Reference proteome</keyword>
<dbReference type="Gene3D" id="2.60.120.10">
    <property type="entry name" value="Jelly Rolls"/>
    <property type="match status" value="1"/>
</dbReference>
<evidence type="ECO:0000313" key="9">
    <source>
        <dbReference type="EMBL" id="KAK9006973.1"/>
    </source>
</evidence>
<keyword evidence="3" id="KW-0611">Plant defense</keyword>
<organism evidence="9 10">
    <name type="scientific">Hibiscus sabdariffa</name>
    <name type="common">roselle</name>
    <dbReference type="NCBI Taxonomy" id="183260"/>
    <lineage>
        <taxon>Eukaryota</taxon>
        <taxon>Viridiplantae</taxon>
        <taxon>Streptophyta</taxon>
        <taxon>Embryophyta</taxon>
        <taxon>Tracheophyta</taxon>
        <taxon>Spermatophyta</taxon>
        <taxon>Magnoliopsida</taxon>
        <taxon>eudicotyledons</taxon>
        <taxon>Gunneridae</taxon>
        <taxon>Pentapetalae</taxon>
        <taxon>rosids</taxon>
        <taxon>malvids</taxon>
        <taxon>Malvales</taxon>
        <taxon>Malvaceae</taxon>
        <taxon>Malvoideae</taxon>
        <taxon>Hibiscus</taxon>
    </lineage>
</organism>
<dbReference type="Pfam" id="PF18052">
    <property type="entry name" value="Rx_N"/>
    <property type="match status" value="1"/>
</dbReference>
<accession>A0ABR2R1Z7</accession>
<gene>
    <name evidence="9" type="ORF">V6N11_019303</name>
</gene>
<dbReference type="InterPro" id="IPR055414">
    <property type="entry name" value="LRR_R13L4/SHOC2-like"/>
</dbReference>
<evidence type="ECO:0000259" key="4">
    <source>
        <dbReference type="Pfam" id="PF00190"/>
    </source>
</evidence>
<dbReference type="InterPro" id="IPR032675">
    <property type="entry name" value="LRR_dom_sf"/>
</dbReference>
<dbReference type="InterPro" id="IPR058922">
    <property type="entry name" value="WHD_DRP"/>
</dbReference>
<evidence type="ECO:0000256" key="2">
    <source>
        <dbReference type="ARBA" id="ARBA00022741"/>
    </source>
</evidence>
<keyword evidence="2" id="KW-0547">Nucleotide-binding</keyword>
<evidence type="ECO:0000259" key="8">
    <source>
        <dbReference type="Pfam" id="PF23598"/>
    </source>
</evidence>
<dbReference type="Gene3D" id="1.20.5.4130">
    <property type="match status" value="1"/>
</dbReference>
<sequence length="1118" mass="127916">MAEVAVNMVLEKLISFLNEEMQLLRDFHTEVADIKLELDFLSSFLRDADARAATEGSDEGVKTWVKHVREAAYGIEDVVDEYMLYLAKHRDQHGFMAFLKKITGYIWSLKGNREMVSKIQQLNRSVHEIGNKRRRLDINFTDRGGSSRGHVDPRAGLHFVENDALVGIESSRDELVGRLNDGESMRTVIALVGMGGLGKTTLAKKIYDDVKERFDCHAWVTVSQSNDMVERLRSMIRRFHESKKELPPDGINDVMDTEELISKSREYLKYKRYIVVFDDVWHGEFWRIIQSALPENNNKSRIIITTRCMRAEEFYKQTCLVHVHKLQHLSLEMSQELLCRTAFRYDPQKECPDNLQSLSFNIARKCDGLPLAIVAIGGLLSTKGKDVFEWTRLCDDLSKQLKSNPHLAHIKTILSFSYHDLPHYLKSCFLYVGVFPRNHHIPVKKLIRLWIAEGLVKENQEMTLEETAKAYLTRLINRSLVQVEWSDSTGRARSCRAHDLIHEVLLSKLEELNLIQSSQASSNCGARYLWIDNNRACDLSGRNGNFQTHSIIFFNLQELHVPVFERLSLNFKLLREVDFENAPLENLPEEVGNLWHLRYLSLRNSKVKTLPKSIGKLHNLLTLDLKGSLVVDIPDEVRGLCNLQYLVAYSVDRDNHYNINTVRGLRINGNVIGSLESLEKLYFLDFQLHNGEHFGRELRRLKRLRKLGITKLKSDYGEALCGAIKQMHHLHALHISAVKEDEILELESMSPPTSLHRLRLHGRLMTLPGWISELENLVKICLHWSGISDDSLKILGDLPNLLEVWLHEGYNGVELHFEEGKFKKLKFLALRCLYKLEKLVIDRGSLPCLENLLMGPSPLLQEVPNTICNLKCLRALVFQEMPKEFVKRILPSEGPDYWKVEEIPNSLEKCYYLEEAPVAFTCKAAATLWVTCNADIHSTNHLARRQHRVPVASFLNASNCQQDVLGSCKRFPLSLEHSSQDVRIPHHYVSVRGSEKQALKEANLSLQKHSFLGLLAKIKWGSPTTVACYWGLRVLSKRCTTAWVWRTPPNLEFKVILYPVQHRETNAVAFSGPSSPKPGVITIANAVFGSKSQINLNVLANAFRLDKNIVIFSDGLLK</sequence>
<dbReference type="EMBL" id="JBBPBN010000028">
    <property type="protein sequence ID" value="KAK9006973.1"/>
    <property type="molecule type" value="Genomic_DNA"/>
</dbReference>
<dbReference type="SUPFAM" id="SSF52058">
    <property type="entry name" value="L domain-like"/>
    <property type="match status" value="1"/>
</dbReference>
<dbReference type="SUPFAM" id="SSF52540">
    <property type="entry name" value="P-loop containing nucleoside triphosphate hydrolases"/>
    <property type="match status" value="1"/>
</dbReference>
<dbReference type="CDD" id="cd14798">
    <property type="entry name" value="RX-CC_like"/>
    <property type="match status" value="1"/>
</dbReference>
<dbReference type="Pfam" id="PF00190">
    <property type="entry name" value="Cupin_1"/>
    <property type="match status" value="1"/>
</dbReference>
<evidence type="ECO:0000256" key="1">
    <source>
        <dbReference type="ARBA" id="ARBA00022737"/>
    </source>
</evidence>
<dbReference type="Proteomes" id="UP001396334">
    <property type="component" value="Unassembled WGS sequence"/>
</dbReference>
<dbReference type="InterPro" id="IPR042197">
    <property type="entry name" value="Apaf_helical"/>
</dbReference>
<dbReference type="Gene3D" id="3.80.10.10">
    <property type="entry name" value="Ribonuclease Inhibitor"/>
    <property type="match status" value="1"/>
</dbReference>
<dbReference type="InterPro" id="IPR044974">
    <property type="entry name" value="Disease_R_plants"/>
</dbReference>
<evidence type="ECO:0000259" key="5">
    <source>
        <dbReference type="Pfam" id="PF00931"/>
    </source>
</evidence>
<dbReference type="Gene3D" id="1.10.8.430">
    <property type="entry name" value="Helical domain of apoptotic protease-activating factors"/>
    <property type="match status" value="1"/>
</dbReference>
<evidence type="ECO:0000313" key="10">
    <source>
        <dbReference type="Proteomes" id="UP001396334"/>
    </source>
</evidence>
<dbReference type="Pfam" id="PF23559">
    <property type="entry name" value="WHD_DRP"/>
    <property type="match status" value="1"/>
</dbReference>
<dbReference type="Gene3D" id="3.40.50.300">
    <property type="entry name" value="P-loop containing nucleotide triphosphate hydrolases"/>
    <property type="match status" value="1"/>
</dbReference>
<evidence type="ECO:0000259" key="6">
    <source>
        <dbReference type="Pfam" id="PF18052"/>
    </source>
</evidence>
<proteinExistence type="predicted"/>
<dbReference type="InterPro" id="IPR036388">
    <property type="entry name" value="WH-like_DNA-bd_sf"/>
</dbReference>
<dbReference type="InterPro" id="IPR041118">
    <property type="entry name" value="Rx_N"/>
</dbReference>
<feature type="domain" description="Disease resistance R13L4/SHOC-2-like LRR" evidence="8">
    <location>
        <begin position="551"/>
        <end position="855"/>
    </location>
</feature>
<dbReference type="Gene3D" id="1.10.10.10">
    <property type="entry name" value="Winged helix-like DNA-binding domain superfamily/Winged helix DNA-binding domain"/>
    <property type="match status" value="1"/>
</dbReference>
<feature type="domain" description="Cupin type-1" evidence="4">
    <location>
        <begin position="1064"/>
        <end position="1109"/>
    </location>
</feature>
<comment type="caution">
    <text evidence="9">The sequence shown here is derived from an EMBL/GenBank/DDBJ whole genome shotgun (WGS) entry which is preliminary data.</text>
</comment>
<dbReference type="InterPro" id="IPR027417">
    <property type="entry name" value="P-loop_NTPase"/>
</dbReference>
<feature type="domain" description="Disease resistance N-terminal" evidence="6">
    <location>
        <begin position="5"/>
        <end position="98"/>
    </location>
</feature>
<feature type="domain" description="Disease resistance protein winged helix" evidence="7">
    <location>
        <begin position="434"/>
        <end position="504"/>
    </location>
</feature>
<protein>
    <submittedName>
        <fullName evidence="9">Uncharacterized protein</fullName>
    </submittedName>
</protein>
<reference evidence="9 10" key="1">
    <citation type="journal article" date="2024" name="G3 (Bethesda)">
        <title>Genome assembly of Hibiscus sabdariffa L. provides insights into metabolisms of medicinal natural products.</title>
        <authorList>
            <person name="Kim T."/>
        </authorList>
    </citation>
    <scope>NUCLEOTIDE SEQUENCE [LARGE SCALE GENOMIC DNA]</scope>
    <source>
        <strain evidence="9">TK-2024</strain>
        <tissue evidence="9">Old leaves</tissue>
    </source>
</reference>
<feature type="domain" description="NB-ARC" evidence="5">
    <location>
        <begin position="170"/>
        <end position="344"/>
    </location>
</feature>
<dbReference type="Pfam" id="PF00931">
    <property type="entry name" value="NB-ARC"/>
    <property type="match status" value="1"/>
</dbReference>
<dbReference type="InterPro" id="IPR006045">
    <property type="entry name" value="Cupin_1"/>
</dbReference>
<evidence type="ECO:0000256" key="3">
    <source>
        <dbReference type="ARBA" id="ARBA00022821"/>
    </source>
</evidence>
<dbReference type="PRINTS" id="PR00364">
    <property type="entry name" value="DISEASERSIST"/>
</dbReference>
<dbReference type="InterPro" id="IPR038005">
    <property type="entry name" value="RX-like_CC"/>
</dbReference>
<keyword evidence="1" id="KW-0677">Repeat</keyword>
<dbReference type="Pfam" id="PF23598">
    <property type="entry name" value="LRR_14"/>
    <property type="match status" value="1"/>
</dbReference>
<dbReference type="PANTHER" id="PTHR23155">
    <property type="entry name" value="DISEASE RESISTANCE PROTEIN RP"/>
    <property type="match status" value="1"/>
</dbReference>
<dbReference type="InterPro" id="IPR002182">
    <property type="entry name" value="NB-ARC"/>
</dbReference>
<dbReference type="InterPro" id="IPR014710">
    <property type="entry name" value="RmlC-like_jellyroll"/>
</dbReference>
<evidence type="ECO:0000259" key="7">
    <source>
        <dbReference type="Pfam" id="PF23559"/>
    </source>
</evidence>